<sequence length="720" mass="77908">MRLWTKNAGAFLGLGGLVAGALALGGAFTPAAVVSAPNTASSASDAATHPRLIVLGVDGMDPDILRDVIARFPERTPNLRWLAEQSGIHELGTSQPPQSPVAWSNFITGRDPGGHGIYDFLHRDPVTRAVIGSTTVTTPTGFFGLTGGDVESTRSGRAFWKVLADHGVPADIWRMPINYPVEASNGVSFPGMMTPAVDSAYGEASFFTTDAFASDRISYKKLDAGLTERGGVIDAELKGPSIGGEASSAPLTVYIDREATDPRTGEVTGAAAFELGLRTLVLQPGEWSDFVPVDFGGIGGVVRFYLRQLEPHVAFYASPVNIDPSNPIYDVSAPKSASADLAEAIGTYYTQGMAEDVNALKNEIITDDEFLAQSDLVYTERRRMMDHAFERYLDKEEGGLLFFYYSTVDLMCHMLWRHSDADHPFHDAAMAGDDTAWWSGREGSAWKDVVHDIYLKVEPVIEDIRTRMDASGEPWELIVMSDHGFAPYSRKFSLNTWLYDNGYLVLSAGMDKEARSGTPPNRRVPLAEQVTLSMPGVTDWSKTRAYGMGFNGLYLNLAGREGVAAHGEDGEPGIVTAGERRALLEKLKAELEAIVDPATGKKVVRRADIAEDFYANKERLADAPDILVGYEFGYGNSDESSLGRVTSAGRGDGADWIENNTGGTFNGSHLMSPDVVGGILMSTKKVREGQHGLADLTVEVLAHYGVEPLEGMHGHRVLED</sequence>
<dbReference type="Pfam" id="PF01663">
    <property type="entry name" value="Phosphodiest"/>
    <property type="match status" value="2"/>
</dbReference>
<reference evidence="1 2" key="1">
    <citation type="submission" date="2019-02" db="EMBL/GenBank/DDBJ databases">
        <title>Deep-cultivation of Planctomycetes and their phenomic and genomic characterization uncovers novel biology.</title>
        <authorList>
            <person name="Wiegand S."/>
            <person name="Jogler M."/>
            <person name="Boedeker C."/>
            <person name="Pinto D."/>
            <person name="Vollmers J."/>
            <person name="Rivas-Marin E."/>
            <person name="Kohn T."/>
            <person name="Peeters S.H."/>
            <person name="Heuer A."/>
            <person name="Rast P."/>
            <person name="Oberbeckmann S."/>
            <person name="Bunk B."/>
            <person name="Jeske O."/>
            <person name="Meyerdierks A."/>
            <person name="Storesund J.E."/>
            <person name="Kallscheuer N."/>
            <person name="Luecker S."/>
            <person name="Lage O.M."/>
            <person name="Pohl T."/>
            <person name="Merkel B.J."/>
            <person name="Hornburger P."/>
            <person name="Mueller R.-W."/>
            <person name="Bruemmer F."/>
            <person name="Labrenz M."/>
            <person name="Spormann A.M."/>
            <person name="Op den Camp H."/>
            <person name="Overmann J."/>
            <person name="Amann R."/>
            <person name="Jetten M.S.M."/>
            <person name="Mascher T."/>
            <person name="Medema M.H."/>
            <person name="Devos D.P."/>
            <person name="Kaster A.-K."/>
            <person name="Ovreas L."/>
            <person name="Rohde M."/>
            <person name="Galperin M.Y."/>
            <person name="Jogler C."/>
        </authorList>
    </citation>
    <scope>NUCLEOTIDE SEQUENCE [LARGE SCALE GENOMIC DNA]</scope>
    <source>
        <strain evidence="1 2">Pla163</strain>
    </source>
</reference>
<dbReference type="InterPro" id="IPR002591">
    <property type="entry name" value="Phosphodiest/P_Trfase"/>
</dbReference>
<accession>A0A518D3N1</accession>
<protein>
    <submittedName>
        <fullName evidence="1">Type I phosphodiesterase / nucleotide pyrophosphatase</fullName>
    </submittedName>
</protein>
<gene>
    <name evidence="1" type="ORF">Pla163_32360</name>
</gene>
<dbReference type="OrthoDB" id="228738at2"/>
<organism evidence="1 2">
    <name type="scientific">Rohdeia mirabilis</name>
    <dbReference type="NCBI Taxonomy" id="2528008"/>
    <lineage>
        <taxon>Bacteria</taxon>
        <taxon>Pseudomonadati</taxon>
        <taxon>Planctomycetota</taxon>
        <taxon>Planctomycetia</taxon>
        <taxon>Planctomycetia incertae sedis</taxon>
        <taxon>Rohdeia</taxon>
    </lineage>
</organism>
<keyword evidence="2" id="KW-1185">Reference proteome</keyword>
<dbReference type="AlphaFoldDB" id="A0A518D3N1"/>
<dbReference type="RefSeq" id="WP_145190679.1">
    <property type="nucleotide sequence ID" value="NZ_CP036290.1"/>
</dbReference>
<evidence type="ECO:0000313" key="2">
    <source>
        <dbReference type="Proteomes" id="UP000319342"/>
    </source>
</evidence>
<name>A0A518D3N1_9BACT</name>
<dbReference type="Proteomes" id="UP000319342">
    <property type="component" value="Chromosome"/>
</dbReference>
<dbReference type="EMBL" id="CP036290">
    <property type="protein sequence ID" value="QDU86087.1"/>
    <property type="molecule type" value="Genomic_DNA"/>
</dbReference>
<dbReference type="SUPFAM" id="SSF53649">
    <property type="entry name" value="Alkaline phosphatase-like"/>
    <property type="match status" value="1"/>
</dbReference>
<evidence type="ECO:0000313" key="1">
    <source>
        <dbReference type="EMBL" id="QDU86087.1"/>
    </source>
</evidence>
<proteinExistence type="predicted"/>
<dbReference type="Gene3D" id="3.40.720.10">
    <property type="entry name" value="Alkaline Phosphatase, subunit A"/>
    <property type="match status" value="2"/>
</dbReference>
<dbReference type="InterPro" id="IPR017850">
    <property type="entry name" value="Alkaline_phosphatase_core_sf"/>
</dbReference>